<keyword evidence="6 8" id="KW-0862">Zinc</keyword>
<feature type="binding site" evidence="8">
    <location>
        <position position="86"/>
    </location>
    <ligand>
        <name>Zn(2+)</name>
        <dbReference type="ChEBI" id="CHEBI:29105"/>
        <note>catalytic</note>
    </ligand>
</feature>
<comment type="subunit">
    <text evidence="2 8">Homodimer.</text>
</comment>
<evidence type="ECO:0000256" key="2">
    <source>
        <dbReference type="ARBA" id="ARBA00011738"/>
    </source>
</evidence>
<sequence length="160" mass="17868">MEDEYYMQLALDAAKKAGQMDEVPIGAVIVQKTGTVLATAWNRTIGNCDPTAHAEILALRKAAECMGNYRLPDTTLYVTMEPCIMCMGAIVHARIARLVYGAADMKWGAAGSLYDFSNDIRLNHRLDVKGGVLEQPCREMIQLFFREKRALAKERKKQQA</sequence>
<comment type="cofactor">
    <cofactor evidence="8">
        <name>Zn(2+)</name>
        <dbReference type="ChEBI" id="CHEBI:29105"/>
    </cofactor>
    <text evidence="8">Binds 1 zinc ion per subunit.</text>
</comment>
<comment type="catalytic activity">
    <reaction evidence="7 8">
        <text>adenosine(34) in tRNA + H2O + H(+) = inosine(34) in tRNA + NH4(+)</text>
        <dbReference type="Rhea" id="RHEA:43168"/>
        <dbReference type="Rhea" id="RHEA-COMP:10373"/>
        <dbReference type="Rhea" id="RHEA-COMP:10374"/>
        <dbReference type="ChEBI" id="CHEBI:15377"/>
        <dbReference type="ChEBI" id="CHEBI:15378"/>
        <dbReference type="ChEBI" id="CHEBI:28938"/>
        <dbReference type="ChEBI" id="CHEBI:74411"/>
        <dbReference type="ChEBI" id="CHEBI:82852"/>
        <dbReference type="EC" id="3.5.4.33"/>
    </reaction>
</comment>
<evidence type="ECO:0000256" key="5">
    <source>
        <dbReference type="ARBA" id="ARBA00022801"/>
    </source>
</evidence>
<comment type="function">
    <text evidence="8">Catalyzes the deamination of adenosine to inosine at the wobble position 34 of tRNA(Arg2).</text>
</comment>
<keyword evidence="3 8" id="KW-0819">tRNA processing</keyword>
<accession>A0A562RZ27</accession>
<keyword evidence="11" id="KW-1185">Reference proteome</keyword>
<dbReference type="HAMAP" id="MF_00972">
    <property type="entry name" value="tRNA_aden_deaminase"/>
    <property type="match status" value="1"/>
</dbReference>
<dbReference type="EC" id="3.5.4.33" evidence="8"/>
<dbReference type="PANTHER" id="PTHR11079">
    <property type="entry name" value="CYTOSINE DEAMINASE FAMILY MEMBER"/>
    <property type="match status" value="1"/>
</dbReference>
<evidence type="ECO:0000259" key="9">
    <source>
        <dbReference type="PROSITE" id="PS51747"/>
    </source>
</evidence>
<dbReference type="PROSITE" id="PS00903">
    <property type="entry name" value="CYT_DCMP_DEAMINASES_1"/>
    <property type="match status" value="1"/>
</dbReference>
<dbReference type="AlphaFoldDB" id="A0A562RZ27"/>
<evidence type="ECO:0000256" key="6">
    <source>
        <dbReference type="ARBA" id="ARBA00022833"/>
    </source>
</evidence>
<feature type="binding site" evidence="8">
    <location>
        <position position="53"/>
    </location>
    <ligand>
        <name>Zn(2+)</name>
        <dbReference type="ChEBI" id="CHEBI:29105"/>
        <note>catalytic</note>
    </ligand>
</feature>
<protein>
    <recommendedName>
        <fullName evidence="8">tRNA-specific adenosine deaminase</fullName>
        <ecNumber evidence="8">3.5.4.33</ecNumber>
    </recommendedName>
</protein>
<name>A0A562RZ27_9BACT</name>
<dbReference type="CDD" id="cd01285">
    <property type="entry name" value="nucleoside_deaminase"/>
    <property type="match status" value="1"/>
</dbReference>
<feature type="domain" description="CMP/dCMP-type deaminase" evidence="9">
    <location>
        <begin position="1"/>
        <end position="129"/>
    </location>
</feature>
<dbReference type="OrthoDB" id="9802676at2"/>
<feature type="active site" description="Proton donor" evidence="8">
    <location>
        <position position="55"/>
    </location>
</feature>
<dbReference type="Pfam" id="PF00383">
    <property type="entry name" value="dCMP_cyt_deam_1"/>
    <property type="match status" value="1"/>
</dbReference>
<feature type="binding site" evidence="8">
    <location>
        <position position="83"/>
    </location>
    <ligand>
        <name>Zn(2+)</name>
        <dbReference type="ChEBI" id="CHEBI:29105"/>
        <note>catalytic</note>
    </ligand>
</feature>
<keyword evidence="5 8" id="KW-0378">Hydrolase</keyword>
<evidence type="ECO:0000256" key="8">
    <source>
        <dbReference type="HAMAP-Rule" id="MF_00972"/>
    </source>
</evidence>
<evidence type="ECO:0000313" key="11">
    <source>
        <dbReference type="Proteomes" id="UP000318307"/>
    </source>
</evidence>
<comment type="similarity">
    <text evidence="1">Belongs to the cytidine and deoxycytidylate deaminase family. ADAT2 subfamily.</text>
</comment>
<dbReference type="Gene3D" id="3.40.140.10">
    <property type="entry name" value="Cytidine Deaminase, domain 2"/>
    <property type="match status" value="1"/>
</dbReference>
<keyword evidence="4 8" id="KW-0479">Metal-binding</keyword>
<dbReference type="InterPro" id="IPR028883">
    <property type="entry name" value="tRNA_aden_deaminase"/>
</dbReference>
<dbReference type="InterPro" id="IPR002125">
    <property type="entry name" value="CMP_dCMP_dom"/>
</dbReference>
<evidence type="ECO:0000256" key="7">
    <source>
        <dbReference type="ARBA" id="ARBA00048045"/>
    </source>
</evidence>
<gene>
    <name evidence="8" type="primary">tadA</name>
    <name evidence="10" type="ORF">LZ24_00976</name>
</gene>
<dbReference type="SUPFAM" id="SSF53927">
    <property type="entry name" value="Cytidine deaminase-like"/>
    <property type="match status" value="1"/>
</dbReference>
<organism evidence="10 11">
    <name type="scientific">Desulfobotulus alkaliphilus</name>
    <dbReference type="NCBI Taxonomy" id="622671"/>
    <lineage>
        <taxon>Bacteria</taxon>
        <taxon>Pseudomonadati</taxon>
        <taxon>Thermodesulfobacteriota</taxon>
        <taxon>Desulfobacteria</taxon>
        <taxon>Desulfobacterales</taxon>
        <taxon>Desulfobacteraceae</taxon>
        <taxon>Desulfobotulus</taxon>
    </lineage>
</organism>
<reference evidence="10 11" key="1">
    <citation type="submission" date="2019-07" db="EMBL/GenBank/DDBJ databases">
        <title>Genome sequencing of 100 strains of the haloalkaliphilic chemolithoautotrophic sulfur-oxidizing bacterium Thioalkalivibrio.</title>
        <authorList>
            <person name="Muyzer G."/>
        </authorList>
    </citation>
    <scope>NUCLEOTIDE SEQUENCE [LARGE SCALE GENOMIC DNA]</scope>
    <source>
        <strain evidence="10 11">ASO4-4</strain>
    </source>
</reference>
<evidence type="ECO:0000256" key="1">
    <source>
        <dbReference type="ARBA" id="ARBA00010669"/>
    </source>
</evidence>
<dbReference type="Proteomes" id="UP000318307">
    <property type="component" value="Unassembled WGS sequence"/>
</dbReference>
<dbReference type="NCBIfam" id="NF008113">
    <property type="entry name" value="PRK10860.1"/>
    <property type="match status" value="1"/>
</dbReference>
<dbReference type="EMBL" id="VLLC01000005">
    <property type="protein sequence ID" value="TWI74372.1"/>
    <property type="molecule type" value="Genomic_DNA"/>
</dbReference>
<dbReference type="GO" id="GO:0002100">
    <property type="term" value="P:tRNA wobble adenosine to inosine editing"/>
    <property type="evidence" value="ECO:0007669"/>
    <property type="project" value="UniProtKB-UniRule"/>
</dbReference>
<dbReference type="RefSeq" id="WP_144682907.1">
    <property type="nucleotide sequence ID" value="NZ_VLLC01000005.1"/>
</dbReference>
<comment type="caution">
    <text evidence="10">The sequence shown here is derived from an EMBL/GenBank/DDBJ whole genome shotgun (WGS) entry which is preliminary data.</text>
</comment>
<dbReference type="PANTHER" id="PTHR11079:SF202">
    <property type="entry name" value="TRNA-SPECIFIC ADENOSINE DEAMINASE"/>
    <property type="match status" value="1"/>
</dbReference>
<dbReference type="GO" id="GO:0052717">
    <property type="term" value="F:tRNA-specific adenosine-34 deaminase activity"/>
    <property type="evidence" value="ECO:0007669"/>
    <property type="project" value="UniProtKB-UniRule"/>
</dbReference>
<dbReference type="GO" id="GO:0008270">
    <property type="term" value="F:zinc ion binding"/>
    <property type="evidence" value="ECO:0007669"/>
    <property type="project" value="UniProtKB-UniRule"/>
</dbReference>
<dbReference type="PROSITE" id="PS51747">
    <property type="entry name" value="CYT_DCMP_DEAMINASES_2"/>
    <property type="match status" value="1"/>
</dbReference>
<evidence type="ECO:0000256" key="3">
    <source>
        <dbReference type="ARBA" id="ARBA00022694"/>
    </source>
</evidence>
<evidence type="ECO:0000313" key="10">
    <source>
        <dbReference type="EMBL" id="TWI74372.1"/>
    </source>
</evidence>
<dbReference type="InterPro" id="IPR016193">
    <property type="entry name" value="Cytidine_deaminase-like"/>
</dbReference>
<evidence type="ECO:0000256" key="4">
    <source>
        <dbReference type="ARBA" id="ARBA00022723"/>
    </source>
</evidence>
<dbReference type="InterPro" id="IPR016192">
    <property type="entry name" value="APOBEC/CMP_deaminase_Zn-bd"/>
</dbReference>
<proteinExistence type="inferred from homology"/>
<dbReference type="FunFam" id="3.40.140.10:FF:000005">
    <property type="entry name" value="tRNA-specific adenosine deaminase"/>
    <property type="match status" value="1"/>
</dbReference>